<gene>
    <name evidence="1" type="primary">BnaC09g52970D</name>
    <name evidence="1" type="ORF">GSBRNA2T00020259001</name>
</gene>
<protein>
    <submittedName>
        <fullName evidence="1">BnaC09g52970D protein</fullName>
    </submittedName>
</protein>
<accession>A0A078J142</accession>
<dbReference type="PaxDb" id="3708-A0A078J142"/>
<evidence type="ECO:0000313" key="1">
    <source>
        <dbReference type="EMBL" id="CDY56906.1"/>
    </source>
</evidence>
<dbReference type="Proteomes" id="UP000028999">
    <property type="component" value="Unassembled WGS sequence"/>
</dbReference>
<dbReference type="Gramene" id="CDY56906">
    <property type="protein sequence ID" value="CDY56906"/>
    <property type="gene ID" value="GSBRNA2T00020259001"/>
</dbReference>
<keyword evidence="2" id="KW-1185">Reference proteome</keyword>
<dbReference type="STRING" id="3708.A0A078J142"/>
<name>A0A078J142_BRANA</name>
<dbReference type="EMBL" id="LK033530">
    <property type="protein sequence ID" value="CDY56906.1"/>
    <property type="molecule type" value="Genomic_DNA"/>
</dbReference>
<evidence type="ECO:0000313" key="2">
    <source>
        <dbReference type="Proteomes" id="UP000028999"/>
    </source>
</evidence>
<sequence length="39" mass="4602">MLLDRSPYFPRFVPLKFPKTIPLPPATVQWILKLKVRGH</sequence>
<dbReference type="AlphaFoldDB" id="A0A078J142"/>
<proteinExistence type="predicted"/>
<organism evidence="1 2">
    <name type="scientific">Brassica napus</name>
    <name type="common">Rape</name>
    <dbReference type="NCBI Taxonomy" id="3708"/>
    <lineage>
        <taxon>Eukaryota</taxon>
        <taxon>Viridiplantae</taxon>
        <taxon>Streptophyta</taxon>
        <taxon>Embryophyta</taxon>
        <taxon>Tracheophyta</taxon>
        <taxon>Spermatophyta</taxon>
        <taxon>Magnoliopsida</taxon>
        <taxon>eudicotyledons</taxon>
        <taxon>Gunneridae</taxon>
        <taxon>Pentapetalae</taxon>
        <taxon>rosids</taxon>
        <taxon>malvids</taxon>
        <taxon>Brassicales</taxon>
        <taxon>Brassicaceae</taxon>
        <taxon>Brassiceae</taxon>
        <taxon>Brassica</taxon>
    </lineage>
</organism>
<reference evidence="1 2" key="1">
    <citation type="journal article" date="2014" name="Science">
        <title>Plant genetics. Early allopolyploid evolution in the post-Neolithic Brassica napus oilseed genome.</title>
        <authorList>
            <person name="Chalhoub B."/>
            <person name="Denoeud F."/>
            <person name="Liu S."/>
            <person name="Parkin I.A."/>
            <person name="Tang H."/>
            <person name="Wang X."/>
            <person name="Chiquet J."/>
            <person name="Belcram H."/>
            <person name="Tong C."/>
            <person name="Samans B."/>
            <person name="Correa M."/>
            <person name="Da Silva C."/>
            <person name="Just J."/>
            <person name="Falentin C."/>
            <person name="Koh C.S."/>
            <person name="Le Clainche I."/>
            <person name="Bernard M."/>
            <person name="Bento P."/>
            <person name="Noel B."/>
            <person name="Labadie K."/>
            <person name="Alberti A."/>
            <person name="Charles M."/>
            <person name="Arnaud D."/>
            <person name="Guo H."/>
            <person name="Daviaud C."/>
            <person name="Alamery S."/>
            <person name="Jabbari K."/>
            <person name="Zhao M."/>
            <person name="Edger P.P."/>
            <person name="Chelaifa H."/>
            <person name="Tack D."/>
            <person name="Lassalle G."/>
            <person name="Mestiri I."/>
            <person name="Schnel N."/>
            <person name="Le Paslier M.C."/>
            <person name="Fan G."/>
            <person name="Renault V."/>
            <person name="Bayer P.E."/>
            <person name="Golicz A.A."/>
            <person name="Manoli S."/>
            <person name="Lee T.H."/>
            <person name="Thi V.H."/>
            <person name="Chalabi S."/>
            <person name="Hu Q."/>
            <person name="Fan C."/>
            <person name="Tollenaere R."/>
            <person name="Lu Y."/>
            <person name="Battail C."/>
            <person name="Shen J."/>
            <person name="Sidebottom C.H."/>
            <person name="Wang X."/>
            <person name="Canaguier A."/>
            <person name="Chauveau A."/>
            <person name="Berard A."/>
            <person name="Deniot G."/>
            <person name="Guan M."/>
            <person name="Liu Z."/>
            <person name="Sun F."/>
            <person name="Lim Y.P."/>
            <person name="Lyons E."/>
            <person name="Town C.D."/>
            <person name="Bancroft I."/>
            <person name="Wang X."/>
            <person name="Meng J."/>
            <person name="Ma J."/>
            <person name="Pires J.C."/>
            <person name="King G.J."/>
            <person name="Brunel D."/>
            <person name="Delourme R."/>
            <person name="Renard M."/>
            <person name="Aury J.M."/>
            <person name="Adams K.L."/>
            <person name="Batley J."/>
            <person name="Snowdon R.J."/>
            <person name="Tost J."/>
            <person name="Edwards D."/>
            <person name="Zhou Y."/>
            <person name="Hua W."/>
            <person name="Sharpe A.G."/>
            <person name="Paterson A.H."/>
            <person name="Guan C."/>
            <person name="Wincker P."/>
        </authorList>
    </citation>
    <scope>NUCLEOTIDE SEQUENCE [LARGE SCALE GENOMIC DNA]</scope>
    <source>
        <strain evidence="2">cv. Darmor-bzh</strain>
    </source>
</reference>